<accession>A0ABU2DTU8</accession>
<evidence type="ECO:0000313" key="9">
    <source>
        <dbReference type="Proteomes" id="UP001251870"/>
    </source>
</evidence>
<dbReference type="InterPro" id="IPR017583">
    <property type="entry name" value="Tagatose/fructose_Pkinase"/>
</dbReference>
<gene>
    <name evidence="8" type="ORF">RIL96_10175</name>
</gene>
<keyword evidence="9" id="KW-1185">Reference proteome</keyword>
<evidence type="ECO:0000256" key="6">
    <source>
        <dbReference type="PIRNR" id="PIRNR000535"/>
    </source>
</evidence>
<reference evidence="8 9" key="1">
    <citation type="submission" date="2023-09" db="EMBL/GenBank/DDBJ databases">
        <title>Description of three actinobacteria isolated from air of manufacturing shop in a pharmaceutical factory.</title>
        <authorList>
            <person name="Zhang D.-F."/>
        </authorList>
    </citation>
    <scope>NUCLEOTIDE SEQUENCE [LARGE SCALE GENOMIC DNA]</scope>
    <source>
        <strain evidence="8 9">LY-0111</strain>
    </source>
</reference>
<organism evidence="8 9">
    <name type="scientific">Nesterenkonia aerolata</name>
    <dbReference type="NCBI Taxonomy" id="3074079"/>
    <lineage>
        <taxon>Bacteria</taxon>
        <taxon>Bacillati</taxon>
        <taxon>Actinomycetota</taxon>
        <taxon>Actinomycetes</taxon>
        <taxon>Micrococcales</taxon>
        <taxon>Micrococcaceae</taxon>
        <taxon>Nesterenkonia</taxon>
    </lineage>
</organism>
<keyword evidence="4 8" id="KW-0418">Kinase</keyword>
<dbReference type="Proteomes" id="UP001251870">
    <property type="component" value="Unassembled WGS sequence"/>
</dbReference>
<evidence type="ECO:0000256" key="4">
    <source>
        <dbReference type="ARBA" id="ARBA00022777"/>
    </source>
</evidence>
<evidence type="ECO:0000256" key="1">
    <source>
        <dbReference type="ARBA" id="ARBA00010688"/>
    </source>
</evidence>
<comment type="caution">
    <text evidence="8">The sequence shown here is derived from an EMBL/GenBank/DDBJ whole genome shotgun (WGS) entry which is preliminary data.</text>
</comment>
<dbReference type="PANTHER" id="PTHR46566">
    <property type="entry name" value="1-PHOSPHOFRUCTOKINASE-RELATED"/>
    <property type="match status" value="1"/>
</dbReference>
<keyword evidence="3" id="KW-0547">Nucleotide-binding</keyword>
<evidence type="ECO:0000256" key="2">
    <source>
        <dbReference type="ARBA" id="ARBA00022679"/>
    </source>
</evidence>
<dbReference type="RefSeq" id="WP_310548915.1">
    <property type="nucleotide sequence ID" value="NZ_JAVKGR010000013.1"/>
</dbReference>
<dbReference type="InterPro" id="IPR029056">
    <property type="entry name" value="Ribokinase-like"/>
</dbReference>
<evidence type="ECO:0000259" key="7">
    <source>
        <dbReference type="Pfam" id="PF00294"/>
    </source>
</evidence>
<evidence type="ECO:0000256" key="3">
    <source>
        <dbReference type="ARBA" id="ARBA00022741"/>
    </source>
</evidence>
<feature type="domain" description="Carbohydrate kinase PfkB" evidence="7">
    <location>
        <begin position="22"/>
        <end position="298"/>
    </location>
</feature>
<dbReference type="PANTHER" id="PTHR46566:SF5">
    <property type="entry name" value="1-PHOSPHOFRUCTOKINASE"/>
    <property type="match status" value="1"/>
</dbReference>
<comment type="similarity">
    <text evidence="1">Belongs to the carbohydrate kinase PfkB family.</text>
</comment>
<dbReference type="NCBIfam" id="TIGR03168">
    <property type="entry name" value="1-PFK"/>
    <property type="match status" value="1"/>
</dbReference>
<dbReference type="SUPFAM" id="SSF53613">
    <property type="entry name" value="Ribokinase-like"/>
    <property type="match status" value="1"/>
</dbReference>
<evidence type="ECO:0000256" key="5">
    <source>
        <dbReference type="ARBA" id="ARBA00022840"/>
    </source>
</evidence>
<dbReference type="GO" id="GO:0016301">
    <property type="term" value="F:kinase activity"/>
    <property type="evidence" value="ECO:0007669"/>
    <property type="project" value="UniProtKB-KW"/>
</dbReference>
<dbReference type="EMBL" id="JAVKGR010000013">
    <property type="protein sequence ID" value="MDR8019928.1"/>
    <property type="molecule type" value="Genomic_DNA"/>
</dbReference>
<dbReference type="Gene3D" id="3.40.1190.20">
    <property type="match status" value="1"/>
</dbReference>
<dbReference type="InterPro" id="IPR011611">
    <property type="entry name" value="PfkB_dom"/>
</dbReference>
<dbReference type="Pfam" id="PF00294">
    <property type="entry name" value="PfkB"/>
    <property type="match status" value="1"/>
</dbReference>
<name>A0ABU2DTU8_9MICC</name>
<keyword evidence="2 6" id="KW-0808">Transferase</keyword>
<evidence type="ECO:0000313" key="8">
    <source>
        <dbReference type="EMBL" id="MDR8019928.1"/>
    </source>
</evidence>
<proteinExistence type="inferred from homology"/>
<dbReference type="EC" id="2.7.1.-" evidence="8"/>
<dbReference type="PIRSF" id="PIRSF000535">
    <property type="entry name" value="1PFK/6PFK/LacC"/>
    <property type="match status" value="1"/>
</dbReference>
<protein>
    <submittedName>
        <fullName evidence="8">Hexose kinase</fullName>
        <ecNumber evidence="8">2.7.1.-</ecNumber>
    </submittedName>
</protein>
<keyword evidence="5" id="KW-0067">ATP-binding</keyword>
<sequence length="322" mass="32753">MEAEQGAGGVIVTVTPNPAWDVTYPVDELRVGESIRVRAPLGRAGGKGINVARVICALGGQALAVAPVRGSRGQLFADSLAADEVPARLVPVPGEVRQSVAVVPERAATPTGVSQRAEPTVFNEAGEPLGQDSWAALTLALREVVADSRPQTVVISGSMPPGTSEEQLRSLVEAGRAEGARVLVDTSGEALIWAARAAADLVKPNRTEAMDATGEDGVEGAAAALRRLGAGAVVITDGGNGMTAFDGDAVWRARPADAVSGNPTGAGDAALAALALSWDRQWPARLRHAIAASAAAVAEPVAGQVNPAAVAAYESSVDVEEM</sequence>